<evidence type="ECO:0000256" key="1">
    <source>
        <dbReference type="SAM" id="Phobius"/>
    </source>
</evidence>
<feature type="domain" description="Acyltransferase 3" evidence="2">
    <location>
        <begin position="9"/>
        <end position="331"/>
    </location>
</feature>
<evidence type="ECO:0000313" key="4">
    <source>
        <dbReference type="Proteomes" id="UP000295341"/>
    </source>
</evidence>
<protein>
    <submittedName>
        <fullName evidence="3">Peptidoglycan/LPS O-acetylase OafA/YrhL</fullName>
    </submittedName>
</protein>
<organism evidence="3 4">
    <name type="scientific">Panacagrimonas perspica</name>
    <dbReference type="NCBI Taxonomy" id="381431"/>
    <lineage>
        <taxon>Bacteria</taxon>
        <taxon>Pseudomonadati</taxon>
        <taxon>Pseudomonadota</taxon>
        <taxon>Gammaproteobacteria</taxon>
        <taxon>Nevskiales</taxon>
        <taxon>Nevskiaceae</taxon>
        <taxon>Panacagrimonas</taxon>
    </lineage>
</organism>
<dbReference type="EMBL" id="SOBT01000008">
    <property type="protein sequence ID" value="TDU32403.1"/>
    <property type="molecule type" value="Genomic_DNA"/>
</dbReference>
<feature type="transmembrane region" description="Helical" evidence="1">
    <location>
        <begin position="227"/>
        <end position="245"/>
    </location>
</feature>
<dbReference type="InterPro" id="IPR050879">
    <property type="entry name" value="Acyltransferase_3"/>
</dbReference>
<feature type="transmembrane region" description="Helical" evidence="1">
    <location>
        <begin position="257"/>
        <end position="274"/>
    </location>
</feature>
<keyword evidence="1" id="KW-1133">Transmembrane helix</keyword>
<dbReference type="AlphaFoldDB" id="A0A4V3US48"/>
<feature type="transmembrane region" description="Helical" evidence="1">
    <location>
        <begin position="163"/>
        <end position="185"/>
    </location>
</feature>
<keyword evidence="4" id="KW-1185">Reference proteome</keyword>
<gene>
    <name evidence="3" type="ORF">DFR24_1798</name>
</gene>
<dbReference type="Proteomes" id="UP000295341">
    <property type="component" value="Unassembled WGS sequence"/>
</dbReference>
<feature type="transmembrane region" description="Helical" evidence="1">
    <location>
        <begin position="35"/>
        <end position="56"/>
    </location>
</feature>
<dbReference type="Pfam" id="PF01757">
    <property type="entry name" value="Acyl_transf_3"/>
    <property type="match status" value="1"/>
</dbReference>
<keyword evidence="1" id="KW-0812">Transmembrane</keyword>
<comment type="caution">
    <text evidence="3">The sequence shown here is derived from an EMBL/GenBank/DDBJ whole genome shotgun (WGS) entry which is preliminary data.</text>
</comment>
<feature type="transmembrane region" description="Helical" evidence="1">
    <location>
        <begin position="77"/>
        <end position="97"/>
    </location>
</feature>
<dbReference type="PANTHER" id="PTHR23028:SF53">
    <property type="entry name" value="ACYL_TRANSF_3 DOMAIN-CONTAINING PROTEIN"/>
    <property type="match status" value="1"/>
</dbReference>
<evidence type="ECO:0000259" key="2">
    <source>
        <dbReference type="Pfam" id="PF01757"/>
    </source>
</evidence>
<dbReference type="GO" id="GO:0009103">
    <property type="term" value="P:lipopolysaccharide biosynthetic process"/>
    <property type="evidence" value="ECO:0007669"/>
    <property type="project" value="TreeGrafter"/>
</dbReference>
<reference evidence="3 4" key="1">
    <citation type="submission" date="2019-03" db="EMBL/GenBank/DDBJ databases">
        <title>Genomic Encyclopedia of Type Strains, Phase IV (KMG-IV): sequencing the most valuable type-strain genomes for metagenomic binning, comparative biology and taxonomic classification.</title>
        <authorList>
            <person name="Goeker M."/>
        </authorList>
    </citation>
    <scope>NUCLEOTIDE SEQUENCE [LARGE SCALE GENOMIC DNA]</scope>
    <source>
        <strain evidence="3 4">DSM 26377</strain>
    </source>
</reference>
<dbReference type="GO" id="GO:0016747">
    <property type="term" value="F:acyltransferase activity, transferring groups other than amino-acyl groups"/>
    <property type="evidence" value="ECO:0007669"/>
    <property type="project" value="InterPro"/>
</dbReference>
<feature type="transmembrane region" description="Helical" evidence="1">
    <location>
        <begin position="317"/>
        <end position="339"/>
    </location>
</feature>
<keyword evidence="1" id="KW-0472">Membrane</keyword>
<accession>A0A4V3US48</accession>
<feature type="transmembrane region" description="Helical" evidence="1">
    <location>
        <begin position="12"/>
        <end position="29"/>
    </location>
</feature>
<dbReference type="InterPro" id="IPR002656">
    <property type="entry name" value="Acyl_transf_3_dom"/>
</dbReference>
<name>A0A4V3US48_9GAMM</name>
<proteinExistence type="predicted"/>
<evidence type="ECO:0000313" key="3">
    <source>
        <dbReference type="EMBL" id="TDU32403.1"/>
    </source>
</evidence>
<dbReference type="PANTHER" id="PTHR23028">
    <property type="entry name" value="ACETYLTRANSFERASE"/>
    <property type="match status" value="1"/>
</dbReference>
<dbReference type="GO" id="GO:0016020">
    <property type="term" value="C:membrane"/>
    <property type="evidence" value="ECO:0007669"/>
    <property type="project" value="TreeGrafter"/>
</dbReference>
<sequence length="370" mass="40246">MSAESGVIPSLNGVRAIAVGLVIVSHAGLGHYVPGGFGVTVFFVLSGFLITTLLIGEYRKRGTISLGRFYARRALRLMPALYVVTALATLAALVGWTRGGTDPLALASLLLYFANYFQLFFGSDGIPAGMAVVWSLAVEEHFYLFWPPVLLWLLHRRLDRARIGAVLLATCVAALIWRLLLSLYLDAPPGYNEWATDARIDSLLVGCWLAVARNPWLEPTLAPNRRVDALLLAGGIGLILVSLAVRDELFRATLRYTLQNIGIVGLLWLAVARADTWPFRILGHPVADYIGRVSYSLYLSHLVLMEAMAHQMPDAPIWSRSVAAVILALLFAEAMRRLVEDPIATLRARLHASGGTAPPVNRSAGSATPS</sequence>
<dbReference type="RefSeq" id="WP_162851115.1">
    <property type="nucleotide sequence ID" value="NZ_MWIN01000001.1"/>
</dbReference>